<dbReference type="InterPro" id="IPR019606">
    <property type="entry name" value="GerMN"/>
</dbReference>
<reference evidence="3 4" key="1">
    <citation type="submission" date="2019-11" db="EMBL/GenBank/DDBJ databases">
        <title>Characterisation of Fundicoccus ignavus gen. nov. sp. nov., a novel genus of the family Aerococcaceae from bulk tank milk.</title>
        <authorList>
            <person name="Siebert A."/>
            <person name="Huptas C."/>
            <person name="Wenning M."/>
            <person name="Scherer S."/>
            <person name="Doll E.V."/>
        </authorList>
    </citation>
    <scope>NUCLEOTIDE SEQUENCE [LARGE SCALE GENOMIC DNA]</scope>
    <source>
        <strain evidence="3 4">DSM 109652</strain>
    </source>
</reference>
<gene>
    <name evidence="3" type="ORF">GF867_05615</name>
</gene>
<name>A0A844BYD9_9LACT</name>
<accession>A0A844BYD9</accession>
<dbReference type="PROSITE" id="PS51257">
    <property type="entry name" value="PROKAR_LIPOPROTEIN"/>
    <property type="match status" value="1"/>
</dbReference>
<feature type="signal peptide" evidence="1">
    <location>
        <begin position="1"/>
        <end position="25"/>
    </location>
</feature>
<feature type="chain" id="PRO_5038688872" description="GerMN domain-containing protein" evidence="1">
    <location>
        <begin position="26"/>
        <end position="402"/>
    </location>
</feature>
<keyword evidence="1" id="KW-0732">Signal</keyword>
<dbReference type="Pfam" id="PF10646">
    <property type="entry name" value="Germane"/>
    <property type="match status" value="1"/>
</dbReference>
<comment type="caution">
    <text evidence="3">The sequence shown here is derived from an EMBL/GenBank/DDBJ whole genome shotgun (WGS) entry which is preliminary data.</text>
</comment>
<proteinExistence type="predicted"/>
<dbReference type="Proteomes" id="UP000440066">
    <property type="component" value="Unassembled WGS sequence"/>
</dbReference>
<organism evidence="3 4">
    <name type="scientific">Fundicoccus ignavus</name>
    <dbReference type="NCBI Taxonomy" id="2664442"/>
    <lineage>
        <taxon>Bacteria</taxon>
        <taxon>Bacillati</taxon>
        <taxon>Bacillota</taxon>
        <taxon>Bacilli</taxon>
        <taxon>Lactobacillales</taxon>
        <taxon>Aerococcaceae</taxon>
        <taxon>Fundicoccus</taxon>
    </lineage>
</organism>
<dbReference type="AlphaFoldDB" id="A0A844BYD9"/>
<evidence type="ECO:0000313" key="3">
    <source>
        <dbReference type="EMBL" id="MRJ47039.1"/>
    </source>
</evidence>
<sequence length="402" mass="44797">MIKFKFKFKWLLIGVFILLSGCSSEPMIQLSEENQAKLEEKRAQSSEVSNNVDADTISETAQTESILDVPETVTLAELDPSSWTQLPEGTTLELSNYLPYVAYQLKQFSNESGSYTTYVDFFDESNRVMQVREIVGATNYVNIYEWSEQAIQLTARHENIALFENLTQDVSSTPDANLTLLSAPVAVGTTWSYDGTHTSQIVGLYESLTLGEQQYTEVVEVSTPFEAYDLRQYYASGDGLILTRYVDNAEVSTGEQFWQVTGNSHQVMMILNRDVAQPQTEGEYLLSLEKVPFAYQTNDSLARAFQRLFTDLGWITDDIVVNSLTVDESGVANLDFSAGVVAAFNQHPSTETSIIPAIVTTVGHYFDVTQVRLTVNTVGLLPDTLAYPENGIYQVDASWLAN</sequence>
<feature type="domain" description="GerMN" evidence="2">
    <location>
        <begin position="291"/>
        <end position="376"/>
    </location>
</feature>
<evidence type="ECO:0000259" key="2">
    <source>
        <dbReference type="Pfam" id="PF10646"/>
    </source>
</evidence>
<dbReference type="RefSeq" id="WP_153832124.1">
    <property type="nucleotide sequence ID" value="NZ_WJQT01000005.1"/>
</dbReference>
<evidence type="ECO:0000313" key="4">
    <source>
        <dbReference type="Proteomes" id="UP000440066"/>
    </source>
</evidence>
<protein>
    <recommendedName>
        <fullName evidence="2">GerMN domain-containing protein</fullName>
    </recommendedName>
</protein>
<dbReference type="EMBL" id="WJQT01000005">
    <property type="protein sequence ID" value="MRJ47039.1"/>
    <property type="molecule type" value="Genomic_DNA"/>
</dbReference>
<evidence type="ECO:0000256" key="1">
    <source>
        <dbReference type="SAM" id="SignalP"/>
    </source>
</evidence>